<dbReference type="AlphaFoldDB" id="A0A328CXF0"/>
<dbReference type="EMBL" id="NQVE01000215">
    <property type="protein sequence ID" value="RAL37786.1"/>
    <property type="molecule type" value="Genomic_DNA"/>
</dbReference>
<evidence type="ECO:0000313" key="1">
    <source>
        <dbReference type="EMBL" id="RAL37786.1"/>
    </source>
</evidence>
<keyword evidence="2" id="KW-1185">Reference proteome</keyword>
<evidence type="ECO:0000313" key="2">
    <source>
        <dbReference type="Proteomes" id="UP000249390"/>
    </source>
</evidence>
<name>A0A328CXF0_9ASTE</name>
<evidence type="ECO:0008006" key="3">
    <source>
        <dbReference type="Google" id="ProtNLM"/>
    </source>
</evidence>
<dbReference type="InterPro" id="IPR036691">
    <property type="entry name" value="Endo/exonu/phosph_ase_sf"/>
</dbReference>
<dbReference type="Proteomes" id="UP000249390">
    <property type="component" value="Unassembled WGS sequence"/>
</dbReference>
<sequence length="247" mass="28899">MSFINNSAHPLDRIWVLWKPNKINITIKKWSDQWVHCLGRRLDEHKEVFITFVYGHNEAARRVDLWKDLGTIASTCDKPWCIIGDFNSVLELDDRIGGNPVTIEETSDFKNCVQTCGLEEIPSEGSKYTWSNRQGCGRRIYSKIDRALANIDWFNCFNTKILVKEEGLSDHSPLLMREIHTGKGNIPFKFCNMWLLDPLFPTLVEAVWQQRREGRYMHQLVCNLKDLKPGLRRLNKDKFSHIYQQCN</sequence>
<dbReference type="PANTHER" id="PTHR33710">
    <property type="entry name" value="BNAC02G09200D PROTEIN"/>
    <property type="match status" value="1"/>
</dbReference>
<organism evidence="1 2">
    <name type="scientific">Cuscuta australis</name>
    <dbReference type="NCBI Taxonomy" id="267555"/>
    <lineage>
        <taxon>Eukaryota</taxon>
        <taxon>Viridiplantae</taxon>
        <taxon>Streptophyta</taxon>
        <taxon>Embryophyta</taxon>
        <taxon>Tracheophyta</taxon>
        <taxon>Spermatophyta</taxon>
        <taxon>Magnoliopsida</taxon>
        <taxon>eudicotyledons</taxon>
        <taxon>Gunneridae</taxon>
        <taxon>Pentapetalae</taxon>
        <taxon>asterids</taxon>
        <taxon>lamiids</taxon>
        <taxon>Solanales</taxon>
        <taxon>Convolvulaceae</taxon>
        <taxon>Cuscuteae</taxon>
        <taxon>Cuscuta</taxon>
        <taxon>Cuscuta subgen. Grammica</taxon>
        <taxon>Cuscuta sect. Cleistogrammica</taxon>
    </lineage>
</organism>
<gene>
    <name evidence="1" type="ORF">DM860_000480</name>
</gene>
<proteinExistence type="predicted"/>
<reference evidence="1 2" key="1">
    <citation type="submission" date="2018-06" db="EMBL/GenBank/DDBJ databases">
        <title>The Genome of Cuscuta australis (Dodder) Provides Insight into the Evolution of Plant Parasitism.</title>
        <authorList>
            <person name="Liu H."/>
        </authorList>
    </citation>
    <scope>NUCLEOTIDE SEQUENCE [LARGE SCALE GENOMIC DNA]</scope>
    <source>
        <strain evidence="2">cv. Yunnan</strain>
        <tissue evidence="1">Vines</tissue>
    </source>
</reference>
<dbReference type="Gene3D" id="3.60.10.10">
    <property type="entry name" value="Endonuclease/exonuclease/phosphatase"/>
    <property type="match status" value="1"/>
</dbReference>
<comment type="caution">
    <text evidence="1">The sequence shown here is derived from an EMBL/GenBank/DDBJ whole genome shotgun (WGS) entry which is preliminary data.</text>
</comment>
<protein>
    <recommendedName>
        <fullName evidence="3">Endonuclease/exonuclease/phosphatase domain-containing protein</fullName>
    </recommendedName>
</protein>
<accession>A0A328CXF0</accession>
<dbReference type="SUPFAM" id="SSF56219">
    <property type="entry name" value="DNase I-like"/>
    <property type="match status" value="1"/>
</dbReference>
<dbReference type="PANTHER" id="PTHR33710:SF78">
    <property type="entry name" value="ENDONUCLEASE_EXONUCLEASE_PHOSPHATASE DOMAIN-CONTAINING PROTEIN"/>
    <property type="match status" value="1"/>
</dbReference>